<feature type="compositionally biased region" description="Basic and acidic residues" evidence="8">
    <location>
        <begin position="318"/>
        <end position="331"/>
    </location>
</feature>
<dbReference type="PRINTS" id="PR00625">
    <property type="entry name" value="JDOMAIN"/>
</dbReference>
<dbReference type="InterPro" id="IPR008971">
    <property type="entry name" value="HSP40/DnaJ_pept-bd"/>
</dbReference>
<dbReference type="CDD" id="cd06257">
    <property type="entry name" value="DnaJ"/>
    <property type="match status" value="1"/>
</dbReference>
<dbReference type="EMBL" id="CVRI01000024">
    <property type="protein sequence ID" value="CRK92149.1"/>
    <property type="molecule type" value="Genomic_DNA"/>
</dbReference>
<name>A0A1J1HVV3_9DIPT</name>
<evidence type="ECO:0000256" key="4">
    <source>
        <dbReference type="ARBA" id="ARBA00023015"/>
    </source>
</evidence>
<proteinExistence type="inferred from homology"/>
<keyword evidence="3" id="KW-0678">Repressor</keyword>
<dbReference type="Proteomes" id="UP000183832">
    <property type="component" value="Unassembled WGS sequence"/>
</dbReference>
<evidence type="ECO:0000313" key="10">
    <source>
        <dbReference type="EMBL" id="CRK92149.1"/>
    </source>
</evidence>
<dbReference type="FunFam" id="2.60.260.20:FF:000002">
    <property type="entry name" value="Dnaj homolog subfamily b member"/>
    <property type="match status" value="1"/>
</dbReference>
<keyword evidence="5" id="KW-0804">Transcription</keyword>
<dbReference type="Gene3D" id="1.10.287.110">
    <property type="entry name" value="DnaJ domain"/>
    <property type="match status" value="1"/>
</dbReference>
<dbReference type="AlphaFoldDB" id="A0A1J1HVV3"/>
<evidence type="ECO:0000256" key="3">
    <source>
        <dbReference type="ARBA" id="ARBA00022491"/>
    </source>
</evidence>
<dbReference type="PANTHER" id="PTHR12144">
    <property type="entry name" value="NEGATIVE ELONGATION FACTOR D"/>
    <property type="match status" value="1"/>
</dbReference>
<dbReference type="InterPro" id="IPR018253">
    <property type="entry name" value="DnaJ_domain_CS"/>
</dbReference>
<dbReference type="InterPro" id="IPR001623">
    <property type="entry name" value="DnaJ_domain"/>
</dbReference>
<dbReference type="CDD" id="cd10747">
    <property type="entry name" value="DnaJ_C"/>
    <property type="match status" value="1"/>
</dbReference>
<dbReference type="Pfam" id="PF00226">
    <property type="entry name" value="DnaJ"/>
    <property type="match status" value="1"/>
</dbReference>
<evidence type="ECO:0000256" key="6">
    <source>
        <dbReference type="ARBA" id="ARBA00023186"/>
    </source>
</evidence>
<evidence type="ECO:0000256" key="5">
    <source>
        <dbReference type="ARBA" id="ARBA00023163"/>
    </source>
</evidence>
<evidence type="ECO:0000259" key="9">
    <source>
        <dbReference type="PROSITE" id="PS50076"/>
    </source>
</evidence>
<dbReference type="OrthoDB" id="511287at2759"/>
<dbReference type="PANTHER" id="PTHR12144:SF0">
    <property type="entry name" value="NEGATIVE ELONGATION FACTOR C_D"/>
    <property type="match status" value="1"/>
</dbReference>
<evidence type="ECO:0000256" key="8">
    <source>
        <dbReference type="SAM" id="MobiDB-lite"/>
    </source>
</evidence>
<dbReference type="FunFam" id="1.10.287.110:FF:000033">
    <property type="entry name" value="dnaJ homolog subfamily B member 13"/>
    <property type="match status" value="1"/>
</dbReference>
<dbReference type="GO" id="GO:0034244">
    <property type="term" value="P:negative regulation of transcription elongation by RNA polymerase II"/>
    <property type="evidence" value="ECO:0007669"/>
    <property type="project" value="TreeGrafter"/>
</dbReference>
<dbReference type="SUPFAM" id="SSF49493">
    <property type="entry name" value="HSP40/DnaJ peptide-binding domain"/>
    <property type="match status" value="2"/>
</dbReference>
<keyword evidence="11" id="KW-1185">Reference proteome</keyword>
<dbReference type="Pfam" id="PF04858">
    <property type="entry name" value="TH1"/>
    <property type="match status" value="1"/>
</dbReference>
<dbReference type="GO" id="GO:0006457">
    <property type="term" value="P:protein folding"/>
    <property type="evidence" value="ECO:0007669"/>
    <property type="project" value="InterPro"/>
</dbReference>
<dbReference type="GO" id="GO:0003723">
    <property type="term" value="F:RNA binding"/>
    <property type="evidence" value="ECO:0007669"/>
    <property type="project" value="TreeGrafter"/>
</dbReference>
<dbReference type="InterPro" id="IPR036869">
    <property type="entry name" value="J_dom_sf"/>
</dbReference>
<keyword evidence="7" id="KW-0539">Nucleus</keyword>
<dbReference type="InterPro" id="IPR006942">
    <property type="entry name" value="TH1"/>
</dbReference>
<comment type="subcellular location">
    <subcellularLocation>
        <location evidence="1">Nucleus</location>
    </subcellularLocation>
</comment>
<sequence length="901" mass="100717">MGKDFYRTLGVSKNANDDEIKKAYRKLALKYHPDKNKSKDAEEKFKEVAEAYEILSDKKKRDIYDQYGEEGLKGESAGSGGAGGAGGAYTYTFHGDPRATFAQFFGTNDPFSIFFGDGGERMQFGGDMFGGGGGMDADDIFGQMGSNRGGAFRSQSFNVQGNPHAKKMKVDPPIEHDLYVTLEDINSGCSKKMKISKMVVQPDGAARKEEKILQINVKPGWKAGTKITFPKEGDQIPGKVSADIVFIIRDKPHTHFKREGSDIKYTAKISLKEALCATGTLKVPTLTGEVIPINIQNEVIKPSTVKRLQGRGLPFPKEPTRRESSENMNKPEEDEEMWNEEGDEPANPNEVLAICMQNFAKQDYILEPAIFLQLKRYFQHGGTPELVINQLSQNYAATAQMANLLADWLVVAGVDVNEVQAMVENHLKDMIVKSFDPKKADTIFTEEGETPSWLTDMIEHKTWRDLIYRLAEEYPDCLMLNFTIKLISDAGYQSEITSISTAAQQLEVFSRVLKTSITKILTSASDDWQNSIEELAKMVCHGQHTYVYSQILIHLLAQESKGGANMKRLSQEIQQYALKNGLNVTPITMALYGNSPIEHPQACEALTSMLSRNCLNPADITVLYRCYSSTTAPPPIDLIRNSQFLDLLVDALFKAGVKINPEHKSKYIYLLAYAASVSETSTKKGANKQKVLHKEELKPTMQAIEQVHSICNLNKGSTELVAEIQSLYGCIRFPVVGVGLIRWIGATVTEPSFFKLCTESTPVHLAILDEVANVHPSLHEPILKLLIKLFESKQDELEILVQLELRKMLLDRMINLLTRGCCIPVVKYIKQCCAKGDTDVSLIRYFVTEVLETITQPYSPEFVSLFLPMVENEDITGRMNDEENDPFAEFIVQARANMYSN</sequence>
<reference evidence="10 11" key="1">
    <citation type="submission" date="2015-04" db="EMBL/GenBank/DDBJ databases">
        <authorList>
            <person name="Syromyatnikov M.Y."/>
            <person name="Popov V.N."/>
        </authorList>
    </citation>
    <scope>NUCLEOTIDE SEQUENCE [LARGE SCALE GENOMIC DNA]</scope>
</reference>
<dbReference type="Gene3D" id="2.60.260.20">
    <property type="entry name" value="Urease metallochaperone UreE, N-terminal domain"/>
    <property type="match status" value="2"/>
</dbReference>
<dbReference type="PROSITE" id="PS00636">
    <property type="entry name" value="DNAJ_1"/>
    <property type="match status" value="1"/>
</dbReference>
<dbReference type="GO" id="GO:0032021">
    <property type="term" value="C:NELF complex"/>
    <property type="evidence" value="ECO:0007669"/>
    <property type="project" value="TreeGrafter"/>
</dbReference>
<feature type="region of interest" description="Disordered" evidence="8">
    <location>
        <begin position="309"/>
        <end position="344"/>
    </location>
</feature>
<protein>
    <submittedName>
        <fullName evidence="10">CLUMA_CG005709, isoform A</fullName>
    </submittedName>
</protein>
<organism evidence="10 11">
    <name type="scientific">Clunio marinus</name>
    <dbReference type="NCBI Taxonomy" id="568069"/>
    <lineage>
        <taxon>Eukaryota</taxon>
        <taxon>Metazoa</taxon>
        <taxon>Ecdysozoa</taxon>
        <taxon>Arthropoda</taxon>
        <taxon>Hexapoda</taxon>
        <taxon>Insecta</taxon>
        <taxon>Pterygota</taxon>
        <taxon>Neoptera</taxon>
        <taxon>Endopterygota</taxon>
        <taxon>Diptera</taxon>
        <taxon>Nematocera</taxon>
        <taxon>Chironomoidea</taxon>
        <taxon>Chironomidae</taxon>
        <taxon>Clunio</taxon>
    </lineage>
</organism>
<evidence type="ECO:0000256" key="1">
    <source>
        <dbReference type="ARBA" id="ARBA00004123"/>
    </source>
</evidence>
<dbReference type="STRING" id="568069.A0A1J1HVV3"/>
<dbReference type="Pfam" id="PF01556">
    <property type="entry name" value="DnaJ_C"/>
    <property type="match status" value="1"/>
</dbReference>
<dbReference type="SMART" id="SM00271">
    <property type="entry name" value="DnaJ"/>
    <property type="match status" value="1"/>
</dbReference>
<feature type="compositionally biased region" description="Acidic residues" evidence="8">
    <location>
        <begin position="332"/>
        <end position="344"/>
    </location>
</feature>
<evidence type="ECO:0000256" key="2">
    <source>
        <dbReference type="ARBA" id="ARBA00005726"/>
    </source>
</evidence>
<keyword evidence="4" id="KW-0805">Transcription regulation</keyword>
<accession>A0A1J1HVV3</accession>
<dbReference type="GO" id="GO:0051082">
    <property type="term" value="F:unfolded protein binding"/>
    <property type="evidence" value="ECO:0007669"/>
    <property type="project" value="InterPro"/>
</dbReference>
<dbReference type="InterPro" id="IPR002939">
    <property type="entry name" value="DnaJ_C"/>
</dbReference>
<comment type="similarity">
    <text evidence="2">Belongs to the NELF-D family.</text>
</comment>
<feature type="domain" description="J" evidence="9">
    <location>
        <begin position="4"/>
        <end position="68"/>
    </location>
</feature>
<evidence type="ECO:0000313" key="11">
    <source>
        <dbReference type="Proteomes" id="UP000183832"/>
    </source>
</evidence>
<evidence type="ECO:0000256" key="7">
    <source>
        <dbReference type="ARBA" id="ARBA00023242"/>
    </source>
</evidence>
<dbReference type="SUPFAM" id="SSF46565">
    <property type="entry name" value="Chaperone J-domain"/>
    <property type="match status" value="1"/>
</dbReference>
<gene>
    <name evidence="10" type="ORF">CLUMA_CG005709</name>
</gene>
<dbReference type="PROSITE" id="PS50076">
    <property type="entry name" value="DNAJ_2"/>
    <property type="match status" value="1"/>
</dbReference>
<keyword evidence="6" id="KW-0143">Chaperone</keyword>